<dbReference type="HAMAP" id="MF_00802">
    <property type="entry name" value="GlnE"/>
    <property type="match status" value="1"/>
</dbReference>
<dbReference type="GO" id="GO:0005524">
    <property type="term" value="F:ATP binding"/>
    <property type="evidence" value="ECO:0007669"/>
    <property type="project" value="UniProtKB-UniRule"/>
</dbReference>
<sequence>MIDISSLLENRLSAYQRDFAEQDLPKAFELLIGTSDYACRHINILKELLISKEWQGFLSFNEFQSALATLNTQSMQSFGQALRRFRHKHLLRLILRELAGLASTEDSMLEWSNCADAIILKTLEFCEQELQRRYGQPCDAHGKSCALFCLAMGKLGGRELNYSSDIDLIFAFSASGWTNGDEIISNQQYYSKVVQAFIQILQTISPDGFVFRVDLRLRPNGDSGALVSSLSAMETYYQEQGRDWERYAMIKARLIGDSVEEPNHWFHRLITPFVYRRYVDFSVIESLRSMKAMIEREVQLNPRLDDIKRGFGGIREIEFVIQNIQLIRGGRFPQLREQNTLKALARLKQLNLLSHTNALKQAYLFLRKLENTIQSQNDQQIHSLPKDEVKQAQIAIAMGYSNWQGLLNRLEQFQRIISAAFRSVLAKADPYQDEKRVLANQLMSLWQGHVETTMAINLLVSLGFDKAERCYQMIHAFRHSARCRRLSQAARLRLDRFMVLLLSELGTRPNTENLLLKVIQMLENIVGRSSYLALITENPPVLQELLHWFGHSPFITSLLLNHPFLLEVLLDQEQDWRLPSRKQLEDNLTQLLAHTTESEQQEEALRQFKWMNWLSAARAEVYGCYPAIRVSRFLSTVAEVVVARVLSLASERLSLRYPQMPKIKSNFAVVAYGKLGSREMNYNSDLDLVFIHATHADEEGLVTRLTQKILHMLTTRSQSGILYSVDTRLRPSGEAGLLVSHIDAFSEYQRHHAWTWEHQALIRARFLTGSLKIQQQFKRLRQDILMTSREESLLRDEVLAMRIKIHKHSSGDEIKYGPGGLIDIEFLVQFLVLTHSNDSLLRSTNILSLLQALYGMKALTRTQFIQLRAAYQHFHQQLHEDILNLRKNNLKEHQQNVLEICRDIYKTKNLFLQA</sequence>
<feature type="domain" description="Glutamate-ammonia ligase adenylyltransferase repeated" evidence="8">
    <location>
        <begin position="37"/>
        <end position="260"/>
    </location>
</feature>
<dbReference type="Gene3D" id="3.30.460.10">
    <property type="entry name" value="Beta Polymerase, domain 2"/>
    <property type="match status" value="2"/>
</dbReference>
<evidence type="ECO:0000256" key="3">
    <source>
        <dbReference type="ARBA" id="ARBA00022741"/>
    </source>
</evidence>
<dbReference type="GO" id="GO:0008882">
    <property type="term" value="F:[glutamate-ammonia-ligase] adenylyltransferase activity"/>
    <property type="evidence" value="ECO:0007669"/>
    <property type="project" value="UniProtKB-UniRule"/>
</dbReference>
<dbReference type="GO" id="GO:0000287">
    <property type="term" value="F:magnesium ion binding"/>
    <property type="evidence" value="ECO:0007669"/>
    <property type="project" value="UniProtKB-UniRule"/>
</dbReference>
<evidence type="ECO:0000313" key="11">
    <source>
        <dbReference type="Proteomes" id="UP000055035"/>
    </source>
</evidence>
<keyword evidence="1 7" id="KW-0808">Transferase</keyword>
<feature type="region of interest" description="Adenylyl transferase" evidence="7">
    <location>
        <begin position="439"/>
        <end position="914"/>
    </location>
</feature>
<feature type="domain" description="Glutamate-ammonia ligase adenylyltransferase repeated" evidence="8">
    <location>
        <begin position="543"/>
        <end position="779"/>
    </location>
</feature>
<dbReference type="NCBIfam" id="NF008292">
    <property type="entry name" value="PRK11072.1"/>
    <property type="match status" value="1"/>
</dbReference>
<comment type="cofactor">
    <cofactor evidence="7">
        <name>Mg(2+)</name>
        <dbReference type="ChEBI" id="CHEBI:18420"/>
    </cofactor>
</comment>
<dbReference type="EMBL" id="LNYJ01000011">
    <property type="protein sequence ID" value="KTD16554.1"/>
    <property type="molecule type" value="Genomic_DNA"/>
</dbReference>
<dbReference type="GO" id="GO:0000820">
    <property type="term" value="P:regulation of glutamine family amino acid metabolic process"/>
    <property type="evidence" value="ECO:0007669"/>
    <property type="project" value="UniProtKB-UniRule"/>
</dbReference>
<dbReference type="SUPFAM" id="SSF81301">
    <property type="entry name" value="Nucleotidyltransferase"/>
    <property type="match status" value="2"/>
</dbReference>
<dbReference type="EC" id="2.7.7.42" evidence="7"/>
<evidence type="ECO:0000259" key="9">
    <source>
        <dbReference type="Pfam" id="PF08335"/>
    </source>
</evidence>
<comment type="similarity">
    <text evidence="7">Belongs to the GlnE family.</text>
</comment>
<keyword evidence="6 7" id="KW-0511">Multifunctional enzyme</keyword>
<dbReference type="SUPFAM" id="SSF81593">
    <property type="entry name" value="Nucleotidyltransferase substrate binding subunit/domain"/>
    <property type="match status" value="2"/>
</dbReference>
<dbReference type="InterPro" id="IPR043519">
    <property type="entry name" value="NT_sf"/>
</dbReference>
<feature type="region of interest" description="Adenylyl removase" evidence="7">
    <location>
        <begin position="1"/>
        <end position="431"/>
    </location>
</feature>
<keyword evidence="5 7" id="KW-0460">Magnesium</keyword>
<dbReference type="CDD" id="cd05401">
    <property type="entry name" value="NT_GlnE_GlnD_like"/>
    <property type="match status" value="2"/>
</dbReference>
<dbReference type="EC" id="2.7.7.89" evidence="7"/>
<dbReference type="GO" id="GO:0005829">
    <property type="term" value="C:cytosol"/>
    <property type="evidence" value="ECO:0007669"/>
    <property type="project" value="TreeGrafter"/>
</dbReference>
<dbReference type="GO" id="GO:0047388">
    <property type="term" value="F:[glutamine synthetase]-adenylyl-L-tyrosine phosphorylase activity"/>
    <property type="evidence" value="ECO:0007669"/>
    <property type="project" value="UniProtKB-EC"/>
</dbReference>
<dbReference type="PANTHER" id="PTHR30621">
    <property type="entry name" value="GLUTAMINE SYNTHETASE ADENYLYLTRANSFERASE"/>
    <property type="match status" value="1"/>
</dbReference>
<evidence type="ECO:0000256" key="7">
    <source>
        <dbReference type="HAMAP-Rule" id="MF_00802"/>
    </source>
</evidence>
<protein>
    <recommendedName>
        <fullName evidence="7">Bifunctional glutamine synthetase adenylyltransferase/adenylyl-removing enzyme</fullName>
    </recommendedName>
    <alternativeName>
        <fullName evidence="7">ATP:glutamine synthetase adenylyltransferase</fullName>
    </alternativeName>
    <alternativeName>
        <fullName evidence="7">ATase</fullName>
    </alternativeName>
    <domain>
        <recommendedName>
            <fullName evidence="7">Glutamine synthetase adenylyl-L-tyrosine phosphorylase</fullName>
            <ecNumber evidence="7">2.7.7.89</ecNumber>
        </recommendedName>
        <alternativeName>
            <fullName evidence="7">Adenylyl removase</fullName>
            <shortName evidence="7">AR</shortName>
            <shortName evidence="7">AT-N</shortName>
        </alternativeName>
    </domain>
    <domain>
        <recommendedName>
            <fullName evidence="7">Glutamine synthetase adenylyl transferase</fullName>
            <ecNumber evidence="7">2.7.7.42</ecNumber>
        </recommendedName>
        <alternativeName>
            <fullName evidence="7">Adenylyl transferase</fullName>
            <shortName evidence="7">AT</shortName>
            <shortName evidence="7">AT-C</shortName>
        </alternativeName>
    </domain>
</protein>
<feature type="domain" description="PII-uridylyltransferase/Glutamine-synthetase adenylyltransferase" evidence="9">
    <location>
        <begin position="288"/>
        <end position="424"/>
    </location>
</feature>
<evidence type="ECO:0000259" key="8">
    <source>
        <dbReference type="Pfam" id="PF03710"/>
    </source>
</evidence>
<evidence type="ECO:0000256" key="1">
    <source>
        <dbReference type="ARBA" id="ARBA00022679"/>
    </source>
</evidence>
<dbReference type="FunFam" id="1.20.120.330:FF:000005">
    <property type="entry name" value="Bifunctional glutamine synthetase adenylyltransferase/adenylyl-removing enzyme"/>
    <property type="match status" value="1"/>
</dbReference>
<keyword evidence="4 7" id="KW-0067">ATP-binding</keyword>
<keyword evidence="11" id="KW-1185">Reference proteome</keyword>
<comment type="function">
    <text evidence="7">Involved in the regulation of glutamine synthetase GlnA, a key enzyme in the process to assimilate ammonia. When cellular nitrogen levels are high, the C-terminal adenylyl transferase (AT) inactivates GlnA by covalent transfer of an adenylyl group from ATP to specific tyrosine residue of GlnA, thus reducing its activity. Conversely, when nitrogen levels are low, the N-terminal adenylyl removase (AR) activates GlnA by removing the adenylyl group by phosphorolysis, increasing its activity. The regulatory region of GlnE binds the signal transduction protein PII (GlnB) which indicates the nitrogen status of the cell.</text>
</comment>
<proteinExistence type="inferred from homology"/>
<dbReference type="Gene3D" id="1.20.120.330">
    <property type="entry name" value="Nucleotidyltransferases domain 2"/>
    <property type="match status" value="2"/>
</dbReference>
<dbReference type="InterPro" id="IPR013546">
    <property type="entry name" value="PII_UdlTrfase/GS_AdlTrfase"/>
</dbReference>
<dbReference type="Pfam" id="PF03710">
    <property type="entry name" value="GlnE"/>
    <property type="match status" value="2"/>
</dbReference>
<keyword evidence="3 7" id="KW-0547">Nucleotide-binding</keyword>
<evidence type="ECO:0000256" key="6">
    <source>
        <dbReference type="ARBA" id="ARBA00023268"/>
    </source>
</evidence>
<dbReference type="Proteomes" id="UP000055035">
    <property type="component" value="Unassembled WGS sequence"/>
</dbReference>
<reference evidence="10 11" key="1">
    <citation type="submission" date="2015-11" db="EMBL/GenBank/DDBJ databases">
        <title>Genomic analysis of 38 Legionella species identifies large and diverse effector repertoires.</title>
        <authorList>
            <person name="Burstein D."/>
            <person name="Amaro F."/>
            <person name="Zusman T."/>
            <person name="Lifshitz Z."/>
            <person name="Cohen O."/>
            <person name="Gilbert J.A."/>
            <person name="Pupko T."/>
            <person name="Shuman H.A."/>
            <person name="Segal G."/>
        </authorList>
    </citation>
    <scope>NUCLEOTIDE SEQUENCE [LARGE SCALE GENOMIC DNA]</scope>
    <source>
        <strain evidence="10 11">BL-540</strain>
    </source>
</reference>
<dbReference type="PATRIC" id="fig|456.5.peg.914"/>
<dbReference type="AlphaFoldDB" id="A0A0W0V8X6"/>
<evidence type="ECO:0000256" key="5">
    <source>
        <dbReference type="ARBA" id="ARBA00022842"/>
    </source>
</evidence>
<gene>
    <name evidence="7" type="primary">glnE</name>
    <name evidence="10" type="ORF">Ljor_0860</name>
</gene>
<comment type="catalytic activity">
    <reaction evidence="7">
        <text>[glutamine synthetase]-O(4)-(5'-adenylyl)-L-tyrosine + phosphate = [glutamine synthetase]-L-tyrosine + ADP</text>
        <dbReference type="Rhea" id="RHEA:43716"/>
        <dbReference type="Rhea" id="RHEA-COMP:10660"/>
        <dbReference type="Rhea" id="RHEA-COMP:10661"/>
        <dbReference type="ChEBI" id="CHEBI:43474"/>
        <dbReference type="ChEBI" id="CHEBI:46858"/>
        <dbReference type="ChEBI" id="CHEBI:83624"/>
        <dbReference type="ChEBI" id="CHEBI:456216"/>
        <dbReference type="EC" id="2.7.7.89"/>
    </reaction>
</comment>
<dbReference type="Pfam" id="PF08335">
    <property type="entry name" value="GlnD_UR_UTase"/>
    <property type="match status" value="2"/>
</dbReference>
<dbReference type="STRING" id="456.Ljor_0860"/>
<dbReference type="InterPro" id="IPR023057">
    <property type="entry name" value="GlnE"/>
</dbReference>
<comment type="catalytic activity">
    <reaction evidence="7">
        <text>[glutamine synthetase]-L-tyrosine + ATP = [glutamine synthetase]-O(4)-(5'-adenylyl)-L-tyrosine + diphosphate</text>
        <dbReference type="Rhea" id="RHEA:18589"/>
        <dbReference type="Rhea" id="RHEA-COMP:10660"/>
        <dbReference type="Rhea" id="RHEA-COMP:10661"/>
        <dbReference type="ChEBI" id="CHEBI:30616"/>
        <dbReference type="ChEBI" id="CHEBI:33019"/>
        <dbReference type="ChEBI" id="CHEBI:46858"/>
        <dbReference type="ChEBI" id="CHEBI:83624"/>
        <dbReference type="EC" id="2.7.7.42"/>
    </reaction>
</comment>
<feature type="domain" description="PII-uridylyltransferase/Glutamine-synthetase adenylyltransferase" evidence="9">
    <location>
        <begin position="809"/>
        <end position="876"/>
    </location>
</feature>
<evidence type="ECO:0000256" key="4">
    <source>
        <dbReference type="ARBA" id="ARBA00022840"/>
    </source>
</evidence>
<name>A0A0W0V8X6_9GAMM</name>
<keyword evidence="2 7" id="KW-0548">Nucleotidyltransferase</keyword>
<evidence type="ECO:0000313" key="10">
    <source>
        <dbReference type="EMBL" id="KTD16554.1"/>
    </source>
</evidence>
<organism evidence="10 11">
    <name type="scientific">Legionella jordanis</name>
    <dbReference type="NCBI Taxonomy" id="456"/>
    <lineage>
        <taxon>Bacteria</taxon>
        <taxon>Pseudomonadati</taxon>
        <taxon>Pseudomonadota</taxon>
        <taxon>Gammaproteobacteria</taxon>
        <taxon>Legionellales</taxon>
        <taxon>Legionellaceae</taxon>
        <taxon>Legionella</taxon>
    </lineage>
</organism>
<evidence type="ECO:0000256" key="2">
    <source>
        <dbReference type="ARBA" id="ARBA00022695"/>
    </source>
</evidence>
<dbReference type="Gene3D" id="1.20.120.1510">
    <property type="match status" value="1"/>
</dbReference>
<comment type="caution">
    <text evidence="10">The sequence shown here is derived from an EMBL/GenBank/DDBJ whole genome shotgun (WGS) entry which is preliminary data.</text>
</comment>
<dbReference type="PANTHER" id="PTHR30621:SF0">
    <property type="entry name" value="BIFUNCTIONAL GLUTAMINE SYNTHETASE ADENYLYLTRANSFERASE_ADENYLYL-REMOVING ENZYME"/>
    <property type="match status" value="1"/>
</dbReference>
<accession>A0A0W0V8X6</accession>
<dbReference type="InterPro" id="IPR005190">
    <property type="entry name" value="GlnE_rpt_dom"/>
</dbReference>